<comment type="caution">
    <text evidence="1">The sequence shown here is derived from an EMBL/GenBank/DDBJ whole genome shotgun (WGS) entry which is preliminary data.</text>
</comment>
<dbReference type="InterPro" id="IPR028185">
    <property type="entry name" value="Imm70"/>
</dbReference>
<accession>A0A3R9KET8</accession>
<dbReference type="RefSeq" id="WP_125416748.1">
    <property type="nucleotide sequence ID" value="NZ_RJPH01000012.1"/>
</dbReference>
<evidence type="ECO:0000313" key="2">
    <source>
        <dbReference type="Proteomes" id="UP000278274"/>
    </source>
</evidence>
<dbReference type="Pfam" id="PF15601">
    <property type="entry name" value="Imm70"/>
    <property type="match status" value="1"/>
</dbReference>
<dbReference type="AlphaFoldDB" id="A0A3R9KET8"/>
<evidence type="ECO:0000313" key="1">
    <source>
        <dbReference type="EMBL" id="RSJ66935.1"/>
    </source>
</evidence>
<protein>
    <recommendedName>
        <fullName evidence="3">Immunity protein 70</fullName>
    </recommendedName>
</protein>
<dbReference type="Proteomes" id="UP000278274">
    <property type="component" value="Unassembled WGS sequence"/>
</dbReference>
<sequence length="138" mass="15884">MSVGLMVGYNWWTIGEGSLFNSFFSTIYVRLENNEWGSKYPVIMNNLYWGDVPLEFVEKGIAELLSIQEEFKNFLPHEIIWDFEDLSLTPPWGTNIASHIIDLSQYFITSSGSDLFEVMLTSFRFALEHGQNVSVKSI</sequence>
<reference evidence="1 2" key="1">
    <citation type="submission" date="2018-11" db="EMBL/GenBank/DDBJ databases">
        <title>Species Designations Belie Phenotypic and Genotypic Heterogeneity in Oral Streptococci.</title>
        <authorList>
            <person name="Velsko I."/>
        </authorList>
    </citation>
    <scope>NUCLEOTIDE SEQUENCE [LARGE SCALE GENOMIC DNA]</scope>
    <source>
        <strain evidence="1 2">BCA2</strain>
    </source>
</reference>
<name>A0A3R9KET8_STROR</name>
<gene>
    <name evidence="1" type="ORF">D8805_08045</name>
</gene>
<proteinExistence type="predicted"/>
<organism evidence="1 2">
    <name type="scientific">Streptococcus oralis subsp. dentisani</name>
    <dbReference type="NCBI Taxonomy" id="1458253"/>
    <lineage>
        <taxon>Bacteria</taxon>
        <taxon>Bacillati</taxon>
        <taxon>Bacillota</taxon>
        <taxon>Bacilli</taxon>
        <taxon>Lactobacillales</taxon>
        <taxon>Streptococcaceae</taxon>
        <taxon>Streptococcus</taxon>
    </lineage>
</organism>
<evidence type="ECO:0008006" key="3">
    <source>
        <dbReference type="Google" id="ProtNLM"/>
    </source>
</evidence>
<dbReference type="EMBL" id="RJPH01000012">
    <property type="protein sequence ID" value="RSJ66935.1"/>
    <property type="molecule type" value="Genomic_DNA"/>
</dbReference>